<evidence type="ECO:0000256" key="1">
    <source>
        <dbReference type="SAM" id="Coils"/>
    </source>
</evidence>
<evidence type="ECO:0000256" key="2">
    <source>
        <dbReference type="SAM" id="SignalP"/>
    </source>
</evidence>
<accession>A0A5N6DB41</accession>
<keyword evidence="5" id="KW-1185">Reference proteome</keyword>
<name>A0A5N6DB41_ASPPA</name>
<dbReference type="Proteomes" id="UP000326532">
    <property type="component" value="Unassembled WGS sequence"/>
</dbReference>
<organism evidence="4 5">
    <name type="scientific">Aspergillus parasiticus</name>
    <dbReference type="NCBI Taxonomy" id="5067"/>
    <lineage>
        <taxon>Eukaryota</taxon>
        <taxon>Fungi</taxon>
        <taxon>Dikarya</taxon>
        <taxon>Ascomycota</taxon>
        <taxon>Pezizomycotina</taxon>
        <taxon>Eurotiomycetes</taxon>
        <taxon>Eurotiomycetidae</taxon>
        <taxon>Eurotiales</taxon>
        <taxon>Aspergillaceae</taxon>
        <taxon>Aspergillus</taxon>
        <taxon>Aspergillus subgen. Circumdati</taxon>
    </lineage>
</organism>
<dbReference type="Gene3D" id="1.10.287.1490">
    <property type="match status" value="1"/>
</dbReference>
<dbReference type="OMA" id="YHTCESA"/>
<evidence type="ECO:0000313" key="4">
    <source>
        <dbReference type="EMBL" id="KAB8202238.1"/>
    </source>
</evidence>
<dbReference type="SUPFAM" id="SSF57997">
    <property type="entry name" value="Tropomyosin"/>
    <property type="match status" value="1"/>
</dbReference>
<sequence length="355" mass="39597">MSLLALLCILLSAVVAEFSMPNQQEPMYDADPAISRTQTPSFARADKCIATYSDPQEAYDACCPTFNQAKVTLDGAQYTIDCRVVWGVSPLRQADSSDPASCARQCTKTAGCRASQWDRSNKCVLFLRNFRSEEKPSQFVTMVRVQEAPGDKCTEEIEQLKKQNEAAEKEVKSCQQSNGQLQQERDDVNRQLGDCQKEVGSCYDCNTRLQDLERKKEAAEEEVKSCQESNKQLQEERDGLNRQLSDCQKEVPNLSDEFDSRCFSKRSRPFLPVGGKNFILLCGLAPVNTIPWTTYQAGSLTGCLDYCSRTQCTGVYYYFDDNSPGTCYLFSTSVSIAGLTDGGHIPFRAIFASVL</sequence>
<gene>
    <name evidence="4" type="ORF">BDV34DRAFT_228563</name>
</gene>
<dbReference type="VEuPathDB" id="FungiDB:BDV34DRAFT_228563"/>
<feature type="signal peptide" evidence="2">
    <location>
        <begin position="1"/>
        <end position="16"/>
    </location>
</feature>
<dbReference type="InterPro" id="IPR003609">
    <property type="entry name" value="Pan_app"/>
</dbReference>
<keyword evidence="1" id="KW-0175">Coiled coil</keyword>
<evidence type="ECO:0000259" key="3">
    <source>
        <dbReference type="Pfam" id="PF00024"/>
    </source>
</evidence>
<dbReference type="EMBL" id="ML735007">
    <property type="protein sequence ID" value="KAB8202238.1"/>
    <property type="molecule type" value="Genomic_DNA"/>
</dbReference>
<feature type="chain" id="PRO_5024993210" description="Apple domain-containing protein" evidence="2">
    <location>
        <begin position="17"/>
        <end position="355"/>
    </location>
</feature>
<proteinExistence type="predicted"/>
<evidence type="ECO:0000313" key="5">
    <source>
        <dbReference type="Proteomes" id="UP000326532"/>
    </source>
</evidence>
<reference evidence="4 5" key="1">
    <citation type="submission" date="2019-04" db="EMBL/GenBank/DDBJ databases">
        <title>Fungal friends and foes A comparative genomics study of 23 Aspergillus species from section Flavi.</title>
        <authorList>
            <consortium name="DOE Joint Genome Institute"/>
            <person name="Kjaerbolling I."/>
            <person name="Vesth T.C."/>
            <person name="Frisvad J.C."/>
            <person name="Nybo J.L."/>
            <person name="Theobald S."/>
            <person name="Kildgaard S."/>
            <person name="Petersen T.I."/>
            <person name="Kuo A."/>
            <person name="Sato A."/>
            <person name="Lyhne E.K."/>
            <person name="Kogle M.E."/>
            <person name="Wiebenga A."/>
            <person name="Kun R.S."/>
            <person name="Lubbers R.J."/>
            <person name="Makela M.R."/>
            <person name="Barry K."/>
            <person name="Chovatia M."/>
            <person name="Clum A."/>
            <person name="Daum C."/>
            <person name="Haridas S."/>
            <person name="He G."/>
            <person name="LaButti K."/>
            <person name="Lipzen A."/>
            <person name="Mondo S."/>
            <person name="Pangilinan J."/>
            <person name="Riley R."/>
            <person name="Salamov A."/>
            <person name="Simmons B.A."/>
            <person name="Magnuson J.K."/>
            <person name="Henrissat B."/>
            <person name="Mortensen U.H."/>
            <person name="Larsen T.O."/>
            <person name="De vries R.P."/>
            <person name="Grigoriev I.V."/>
            <person name="Machida M."/>
            <person name="Baker S.E."/>
            <person name="Andersen M.R."/>
        </authorList>
    </citation>
    <scope>NUCLEOTIDE SEQUENCE [LARGE SCALE GENOMIC DNA]</scope>
    <source>
        <strain evidence="4 5">CBS 117618</strain>
    </source>
</reference>
<dbReference type="AlphaFoldDB" id="A0A5N6DB41"/>
<feature type="domain" description="Apple" evidence="3">
    <location>
        <begin position="93"/>
        <end position="132"/>
    </location>
</feature>
<dbReference type="Gene3D" id="3.50.4.10">
    <property type="entry name" value="Hepatocyte Growth Factor"/>
    <property type="match status" value="1"/>
</dbReference>
<protein>
    <recommendedName>
        <fullName evidence="3">Apple domain-containing protein</fullName>
    </recommendedName>
</protein>
<keyword evidence="2" id="KW-0732">Signal</keyword>
<dbReference type="Pfam" id="PF00024">
    <property type="entry name" value="PAN_1"/>
    <property type="match status" value="1"/>
</dbReference>
<feature type="coiled-coil region" evidence="1">
    <location>
        <begin position="150"/>
        <end position="257"/>
    </location>
</feature>